<proteinExistence type="predicted"/>
<comment type="caution">
    <text evidence="1">The sequence shown here is derived from an EMBL/GenBank/DDBJ whole genome shotgun (WGS) entry which is preliminary data.</text>
</comment>
<reference evidence="1 2" key="1">
    <citation type="submission" date="2023-05" db="EMBL/GenBank/DDBJ databases">
        <title>Rombocin, a short stable natural nisin variant, displays selective antimicrobial activity against Listeria monocytogenes and employs dual mode of action to kill target bacterial strains.</title>
        <authorList>
            <person name="Wambui J."/>
            <person name="Stephan R."/>
            <person name="Kuipers O.P."/>
        </authorList>
    </citation>
    <scope>NUCLEOTIDE SEQUENCE [LARGE SCALE GENOMIC DNA]</scope>
    <source>
        <strain evidence="1 2">RC002</strain>
    </source>
</reference>
<keyword evidence="2" id="KW-1185">Reference proteome</keyword>
<evidence type="ECO:0000313" key="1">
    <source>
        <dbReference type="EMBL" id="MDK2562218.1"/>
    </source>
</evidence>
<organism evidence="1 2">
    <name type="scientific">Romboutsia sedimentorum</name>
    <dbReference type="NCBI Taxonomy" id="1368474"/>
    <lineage>
        <taxon>Bacteria</taxon>
        <taxon>Bacillati</taxon>
        <taxon>Bacillota</taxon>
        <taxon>Clostridia</taxon>
        <taxon>Peptostreptococcales</taxon>
        <taxon>Peptostreptococcaceae</taxon>
        <taxon>Romboutsia</taxon>
    </lineage>
</organism>
<dbReference type="InterPro" id="IPR017645">
    <property type="entry name" value="Dnd_assoc_1"/>
</dbReference>
<dbReference type="Proteomes" id="UP001301012">
    <property type="component" value="Unassembled WGS sequence"/>
</dbReference>
<dbReference type="NCBIfam" id="TIGR03236">
    <property type="entry name" value="dnd_assoc_1"/>
    <property type="match status" value="1"/>
</dbReference>
<sequence>MQFIIDEQKFKKDYGIDNNSVKHSTAKNIKILPYTTKYEKKHKEQIESFNSCIGEFCRLIYNKKLNNEEVNLKDIDIFIKDVESNSSDKIVLKGLIKNIFFDENDNMNTFHPKLLNYINMPKSDYNSTLAIFLYDVLLNNEDGKEIKEKINQCFDYKPDNVMELLILNNLPELKNDKEYLQNYKCICSNVSKLFKIDLEFILNDPELFTNEFQSLLEYYYFFYVSQLSIKLSRFFDSNRESTEEIYFNLDWEATSKSRSSYILGWKMLESNLKSLFSHANTLEILNINNIKDSRYDYIDINQMIDQLSNEEKLEFTDSLKSIKSQYKKVIIDVKWDEFKQVEKYSDDPMKQEIYDLFKCIDYQFIKGGRLPRYTAYRNWFEEYCKSNFLRRRGSLGYALNITQERLLFITKLCIKDKEKIKLKDLFEEYKKRGIYFDRDSQSKIVDLFEKLNIIEKKSDSGDAQYVKSIL</sequence>
<accession>A0ABT7E5K9</accession>
<gene>
    <name evidence="1" type="primary">dptG</name>
    <name evidence="1" type="ORF">QOZ84_01550</name>
</gene>
<protein>
    <submittedName>
        <fullName evidence="1">DNA phosphorothioation-dependent restriction protein DptG</fullName>
    </submittedName>
</protein>
<dbReference type="EMBL" id="JASKYM010000001">
    <property type="protein sequence ID" value="MDK2562218.1"/>
    <property type="molecule type" value="Genomic_DNA"/>
</dbReference>
<dbReference type="RefSeq" id="WP_284131200.1">
    <property type="nucleotide sequence ID" value="NZ_JASKYM010000001.1"/>
</dbReference>
<name>A0ABT7E5K9_9FIRM</name>
<evidence type="ECO:0000313" key="2">
    <source>
        <dbReference type="Proteomes" id="UP001301012"/>
    </source>
</evidence>